<name>A0A2B2FZI0_BACCE</name>
<dbReference type="AlphaFoldDB" id="A0A2B2FZI0"/>
<evidence type="ECO:0000313" key="1">
    <source>
        <dbReference type="EMBL" id="PES96270.1"/>
    </source>
</evidence>
<accession>A0A2B2FZI0</accession>
<protein>
    <submittedName>
        <fullName evidence="1">Uncharacterized protein</fullName>
    </submittedName>
</protein>
<reference evidence="1 2" key="1">
    <citation type="submission" date="2017-09" db="EMBL/GenBank/DDBJ databases">
        <title>Large-scale bioinformatics analysis of Bacillus genomes uncovers conserved roles of natural products in bacterial physiology.</title>
        <authorList>
            <consortium name="Agbiome Team Llc"/>
            <person name="Bleich R.M."/>
            <person name="Grubbs K.J."/>
            <person name="Santa Maria K.C."/>
            <person name="Allen S.E."/>
            <person name="Farag S."/>
            <person name="Shank E.A."/>
            <person name="Bowers A."/>
        </authorList>
    </citation>
    <scope>NUCLEOTIDE SEQUENCE [LARGE SCALE GENOMIC DNA]</scope>
    <source>
        <strain evidence="1 2">AFS002368</strain>
    </source>
</reference>
<proteinExistence type="predicted"/>
<gene>
    <name evidence="1" type="ORF">CN491_09760</name>
</gene>
<organism evidence="1 2">
    <name type="scientific">Bacillus cereus</name>
    <dbReference type="NCBI Taxonomy" id="1396"/>
    <lineage>
        <taxon>Bacteria</taxon>
        <taxon>Bacillati</taxon>
        <taxon>Bacillota</taxon>
        <taxon>Bacilli</taxon>
        <taxon>Bacillales</taxon>
        <taxon>Bacillaceae</taxon>
        <taxon>Bacillus</taxon>
        <taxon>Bacillus cereus group</taxon>
    </lineage>
</organism>
<comment type="caution">
    <text evidence="1">The sequence shown here is derived from an EMBL/GenBank/DDBJ whole genome shotgun (WGS) entry which is preliminary data.</text>
</comment>
<evidence type="ECO:0000313" key="2">
    <source>
        <dbReference type="Proteomes" id="UP000220900"/>
    </source>
</evidence>
<dbReference type="Proteomes" id="UP000220900">
    <property type="component" value="Unassembled WGS sequence"/>
</dbReference>
<dbReference type="EMBL" id="NTZF01000008">
    <property type="protein sequence ID" value="PES96270.1"/>
    <property type="molecule type" value="Genomic_DNA"/>
</dbReference>
<sequence length="154" mass="17738">MSIEHDINGITEILNNPLLKNTIKEWEDTKTNSERKFRRKYNPKWYSLYNGPTSIKALSNKLMQNESLVYKMYGSFSQEAHGYKALDASNKMELIDKPLVLKSIRSEIDPSNIRVCCSFLTGAMFEVVCYLLPDRVDDCVEFANTIGMKVEINK</sequence>